<name>M5SCJ1_9BACT</name>
<dbReference type="AlphaFoldDB" id="M5SCJ1"/>
<dbReference type="EMBL" id="ANOF01000008">
    <property type="protein sequence ID" value="EMI29211.1"/>
    <property type="molecule type" value="Genomic_DNA"/>
</dbReference>
<accession>M5SCJ1</accession>
<evidence type="ECO:0000313" key="1">
    <source>
        <dbReference type="EMBL" id="EMI29211.1"/>
    </source>
</evidence>
<evidence type="ECO:0000313" key="2">
    <source>
        <dbReference type="Proteomes" id="UP000011996"/>
    </source>
</evidence>
<protein>
    <submittedName>
        <fullName evidence="1">Uncharacterized protein</fullName>
    </submittedName>
</protein>
<sequence length="47" mass="5231">MFGVECTIAIEVWRCRGIEALSIQTNVKVARRRRGAGRCASPNLPML</sequence>
<dbReference type="Proteomes" id="UP000011996">
    <property type="component" value="Unassembled WGS sequence"/>
</dbReference>
<comment type="caution">
    <text evidence="1">The sequence shown here is derived from an EMBL/GenBank/DDBJ whole genome shotgun (WGS) entry which is preliminary data.</text>
</comment>
<proteinExistence type="predicted"/>
<gene>
    <name evidence="1" type="ORF">RESH_00319</name>
</gene>
<organism evidence="1 2">
    <name type="scientific">Rhodopirellula europaea SH398</name>
    <dbReference type="NCBI Taxonomy" id="1263868"/>
    <lineage>
        <taxon>Bacteria</taxon>
        <taxon>Pseudomonadati</taxon>
        <taxon>Planctomycetota</taxon>
        <taxon>Planctomycetia</taxon>
        <taxon>Pirellulales</taxon>
        <taxon>Pirellulaceae</taxon>
        <taxon>Rhodopirellula</taxon>
    </lineage>
</organism>
<dbReference type="STRING" id="1263868.RESH_00319"/>
<reference evidence="1 2" key="1">
    <citation type="journal article" date="2013" name="Mar. Genomics">
        <title>Expression of sulfatases in Rhodopirellula baltica and the diversity of sulfatases in the genus Rhodopirellula.</title>
        <authorList>
            <person name="Wegner C.E."/>
            <person name="Richter-Heitmann T."/>
            <person name="Klindworth A."/>
            <person name="Klockow C."/>
            <person name="Richter M."/>
            <person name="Achstetter T."/>
            <person name="Glockner F.O."/>
            <person name="Harder J."/>
        </authorList>
    </citation>
    <scope>NUCLEOTIDE SEQUENCE [LARGE SCALE GENOMIC DNA]</scope>
    <source>
        <strain evidence="1 2">SH398</strain>
    </source>
</reference>